<dbReference type="GO" id="GO:0002229">
    <property type="term" value="P:defense response to oomycetes"/>
    <property type="evidence" value="ECO:0007669"/>
    <property type="project" value="UniProtKB-ARBA"/>
</dbReference>
<keyword evidence="12" id="KW-0430">Lectin</keyword>
<dbReference type="AlphaFoldDB" id="A0A6J1B8S1"/>
<evidence type="ECO:0000256" key="18">
    <source>
        <dbReference type="ARBA" id="ARBA00023136"/>
    </source>
</evidence>
<evidence type="ECO:0000256" key="21">
    <source>
        <dbReference type="ARBA" id="ARBA00047899"/>
    </source>
</evidence>
<dbReference type="Pfam" id="PF07714">
    <property type="entry name" value="PK_Tyr_Ser-Thr"/>
    <property type="match status" value="2"/>
</dbReference>
<evidence type="ECO:0000256" key="13">
    <source>
        <dbReference type="ARBA" id="ARBA00022737"/>
    </source>
</evidence>
<dbReference type="FunFam" id="1.10.510.10:FF:000240">
    <property type="entry name" value="Lectin-domain containing receptor kinase A4.3"/>
    <property type="match status" value="1"/>
</dbReference>
<dbReference type="Gene3D" id="3.30.200.20">
    <property type="entry name" value="Phosphorylase Kinase, domain 1"/>
    <property type="match status" value="2"/>
</dbReference>
<dbReference type="GO" id="GO:0030246">
    <property type="term" value="F:carbohydrate binding"/>
    <property type="evidence" value="ECO:0007669"/>
    <property type="project" value="UniProtKB-KW"/>
</dbReference>
<name>A0A6J1B8S1_9ROSI</name>
<dbReference type="RefSeq" id="XP_021295603.1">
    <property type="nucleotide sequence ID" value="XM_021439928.1"/>
</dbReference>
<evidence type="ECO:0000256" key="17">
    <source>
        <dbReference type="ARBA" id="ARBA00022989"/>
    </source>
</evidence>
<evidence type="ECO:0000256" key="12">
    <source>
        <dbReference type="ARBA" id="ARBA00022734"/>
    </source>
</evidence>
<evidence type="ECO:0000313" key="24">
    <source>
        <dbReference type="Proteomes" id="UP000504621"/>
    </source>
</evidence>
<evidence type="ECO:0000256" key="19">
    <source>
        <dbReference type="ARBA" id="ARBA00023170"/>
    </source>
</evidence>
<organism evidence="24 25">
    <name type="scientific">Herrania umbratica</name>
    <dbReference type="NCBI Taxonomy" id="108875"/>
    <lineage>
        <taxon>Eukaryota</taxon>
        <taxon>Viridiplantae</taxon>
        <taxon>Streptophyta</taxon>
        <taxon>Embryophyta</taxon>
        <taxon>Tracheophyta</taxon>
        <taxon>Spermatophyta</taxon>
        <taxon>Magnoliopsida</taxon>
        <taxon>eudicotyledons</taxon>
        <taxon>Gunneridae</taxon>
        <taxon>Pentapetalae</taxon>
        <taxon>rosids</taxon>
        <taxon>malvids</taxon>
        <taxon>Malvales</taxon>
        <taxon>Malvaceae</taxon>
        <taxon>Byttnerioideae</taxon>
        <taxon>Herrania</taxon>
    </lineage>
</organism>
<dbReference type="SUPFAM" id="SSF56112">
    <property type="entry name" value="Protein kinase-like (PK-like)"/>
    <property type="match status" value="2"/>
</dbReference>
<dbReference type="PANTHER" id="PTHR27003:SF378">
    <property type="entry name" value="RECEPTOR-LIKE PROTEIN KINASE FERONIA"/>
    <property type="match status" value="1"/>
</dbReference>
<evidence type="ECO:0000256" key="8">
    <source>
        <dbReference type="ARBA" id="ARBA00022614"/>
    </source>
</evidence>
<dbReference type="GO" id="GO:0004714">
    <property type="term" value="F:transmembrane receptor protein tyrosine kinase activity"/>
    <property type="evidence" value="ECO:0007669"/>
    <property type="project" value="InterPro"/>
</dbReference>
<evidence type="ECO:0000256" key="10">
    <source>
        <dbReference type="ARBA" id="ARBA00022692"/>
    </source>
</evidence>
<dbReference type="PROSITE" id="PS50011">
    <property type="entry name" value="PROTEIN_KINASE_DOM"/>
    <property type="match status" value="2"/>
</dbReference>
<reference evidence="25" key="1">
    <citation type="submission" date="2025-08" db="UniProtKB">
        <authorList>
            <consortium name="RefSeq"/>
        </authorList>
    </citation>
    <scope>IDENTIFICATION</scope>
    <source>
        <tissue evidence="25">Leaf</tissue>
    </source>
</reference>
<evidence type="ECO:0000256" key="2">
    <source>
        <dbReference type="ARBA" id="ARBA00008536"/>
    </source>
</evidence>
<evidence type="ECO:0000256" key="14">
    <source>
        <dbReference type="ARBA" id="ARBA00022741"/>
    </source>
</evidence>
<keyword evidence="18" id="KW-0472">Membrane</keyword>
<keyword evidence="10" id="KW-0812">Transmembrane</keyword>
<evidence type="ECO:0000256" key="4">
    <source>
        <dbReference type="ARBA" id="ARBA00012513"/>
    </source>
</evidence>
<protein>
    <recommendedName>
        <fullName evidence="4">non-specific serine/threonine protein kinase</fullName>
        <ecNumber evidence="4">2.7.11.1</ecNumber>
    </recommendedName>
</protein>
<keyword evidence="16" id="KW-0067">ATP-binding</keyword>
<comment type="similarity">
    <text evidence="3">In the C-terminal section; belongs to the protein kinase superfamily. Ser/Thr protein kinase family.</text>
</comment>
<keyword evidence="15" id="KW-0418">Kinase</keyword>
<comment type="catalytic activity">
    <reaction evidence="22">
        <text>L-seryl-[protein] + ATP = O-phospho-L-seryl-[protein] + ADP + H(+)</text>
        <dbReference type="Rhea" id="RHEA:17989"/>
        <dbReference type="Rhea" id="RHEA-COMP:9863"/>
        <dbReference type="Rhea" id="RHEA-COMP:11604"/>
        <dbReference type="ChEBI" id="CHEBI:15378"/>
        <dbReference type="ChEBI" id="CHEBI:29999"/>
        <dbReference type="ChEBI" id="CHEBI:30616"/>
        <dbReference type="ChEBI" id="CHEBI:83421"/>
        <dbReference type="ChEBI" id="CHEBI:456216"/>
        <dbReference type="EC" id="2.7.11.1"/>
    </reaction>
</comment>
<keyword evidence="13" id="KW-0677">Repeat</keyword>
<comment type="subcellular location">
    <subcellularLocation>
        <location evidence="1">Cell membrane</location>
        <topology evidence="1">Single-pass type I membrane protein</topology>
    </subcellularLocation>
</comment>
<evidence type="ECO:0000256" key="5">
    <source>
        <dbReference type="ARBA" id="ARBA00022475"/>
    </source>
</evidence>
<keyword evidence="17" id="KW-1133">Transmembrane helix</keyword>
<gene>
    <name evidence="25" type="primary">LOC110425121</name>
</gene>
<evidence type="ECO:0000256" key="7">
    <source>
        <dbReference type="ARBA" id="ARBA00022553"/>
    </source>
</evidence>
<accession>A0A6J1B8S1</accession>
<dbReference type="FunFam" id="3.30.200.20:FF:000039">
    <property type="entry name" value="receptor-like protein kinase FERONIA"/>
    <property type="match status" value="2"/>
</dbReference>
<dbReference type="GeneID" id="110425121"/>
<dbReference type="Gene3D" id="1.10.510.10">
    <property type="entry name" value="Transferase(Phosphotransferase) domain 1"/>
    <property type="match status" value="2"/>
</dbReference>
<dbReference type="FunFam" id="1.10.510.10:FF:000358">
    <property type="entry name" value="Putative leucine-rich repeat receptor-like serine/threonine-protein kinase"/>
    <property type="match status" value="1"/>
</dbReference>
<evidence type="ECO:0000256" key="16">
    <source>
        <dbReference type="ARBA" id="ARBA00022840"/>
    </source>
</evidence>
<feature type="domain" description="Protein kinase" evidence="23">
    <location>
        <begin position="57"/>
        <end position="338"/>
    </location>
</feature>
<evidence type="ECO:0000256" key="22">
    <source>
        <dbReference type="ARBA" id="ARBA00048679"/>
    </source>
</evidence>
<dbReference type="Proteomes" id="UP000504621">
    <property type="component" value="Unplaced"/>
</dbReference>
<comment type="catalytic activity">
    <reaction evidence="21">
        <text>L-threonyl-[protein] + ATP = O-phospho-L-threonyl-[protein] + ADP + H(+)</text>
        <dbReference type="Rhea" id="RHEA:46608"/>
        <dbReference type="Rhea" id="RHEA-COMP:11060"/>
        <dbReference type="Rhea" id="RHEA-COMP:11605"/>
        <dbReference type="ChEBI" id="CHEBI:15378"/>
        <dbReference type="ChEBI" id="CHEBI:30013"/>
        <dbReference type="ChEBI" id="CHEBI:30616"/>
        <dbReference type="ChEBI" id="CHEBI:61977"/>
        <dbReference type="ChEBI" id="CHEBI:456216"/>
        <dbReference type="EC" id="2.7.11.1"/>
    </reaction>
</comment>
<evidence type="ECO:0000256" key="3">
    <source>
        <dbReference type="ARBA" id="ARBA00010217"/>
    </source>
</evidence>
<evidence type="ECO:0000256" key="9">
    <source>
        <dbReference type="ARBA" id="ARBA00022679"/>
    </source>
</evidence>
<dbReference type="InterPro" id="IPR000719">
    <property type="entry name" value="Prot_kinase_dom"/>
</dbReference>
<dbReference type="InterPro" id="IPR011009">
    <property type="entry name" value="Kinase-like_dom_sf"/>
</dbReference>
<evidence type="ECO:0000256" key="20">
    <source>
        <dbReference type="ARBA" id="ARBA00023180"/>
    </source>
</evidence>
<feature type="domain" description="Protein kinase" evidence="23">
    <location>
        <begin position="356"/>
        <end position="636"/>
    </location>
</feature>
<evidence type="ECO:0000313" key="25">
    <source>
        <dbReference type="RefSeq" id="XP_021295603.1"/>
    </source>
</evidence>
<evidence type="ECO:0000256" key="6">
    <source>
        <dbReference type="ARBA" id="ARBA00022527"/>
    </source>
</evidence>
<keyword evidence="8" id="KW-0433">Leucine-rich repeat</keyword>
<keyword evidence="11" id="KW-0732">Signal</keyword>
<evidence type="ECO:0000256" key="15">
    <source>
        <dbReference type="ARBA" id="ARBA00022777"/>
    </source>
</evidence>
<sequence length="672" mass="75455">MGNPLRFLPSCFTAGDRKSEISKGNEKQARIQHPAALPEEICRQFSLTEIQAATNNFHPKSLIGKYGFGKVYKGIVDGGNLAAIKRFSPLTALGPDECRTEVQLLCQLRHEHLVSLLGFCNDKDGMILVCKFMRNGALLHHLYGSDYNPLPWKRRLKICIGAARGLHYLHTGVKHAVIHCDVNSGNILLNDKWVSKLSDFTLSKVRSQPSYSSTSKALKKIDSRLVGTASYVDPKHNKGCELSEKCDVYSFGVVLFEVLCARPVVDPTLDEDEKFLVHWVRRCIGEGTIYNIIDPYLMGRIAPGCFKIFVDIAYRCTSEKGDTRPDVGEVELMLELALEMQEKADSELVNAATNSFHRKSLLAEAFFGKVFKGIVDDGNFVAVKRINLDSGREALDEFQNEVQMLCQLRHQHLVSLIGYCNDKDEKILIYEFMENGSLRDHLYGCNYDPLPWKQRLEICIGAARGLHYLHTGAKHAVIHRDVNSTNILLDDKWVSKLSNFGLSKMRSQPSYSSTSKPLKRIDSRVAGTVGYMDPEYGIGGGLSEKCDVYSFGVVLFEVLCARKVIDGRLDNHEANLATWVHRCIGEGTIYNIIDPHLKGRIAPECFTIFVDIAYCCINLMGDRRPDMGEVTLMLELAMEMQEKADSQMRDHDPHGECKYGKVAFCIPVSDHD</sequence>
<keyword evidence="19" id="KW-0675">Receptor</keyword>
<dbReference type="GO" id="GO:0004674">
    <property type="term" value="F:protein serine/threonine kinase activity"/>
    <property type="evidence" value="ECO:0007669"/>
    <property type="project" value="UniProtKB-KW"/>
</dbReference>
<dbReference type="GO" id="GO:0005886">
    <property type="term" value="C:plasma membrane"/>
    <property type="evidence" value="ECO:0007669"/>
    <property type="project" value="UniProtKB-SubCell"/>
</dbReference>
<keyword evidence="14" id="KW-0547">Nucleotide-binding</keyword>
<dbReference type="EC" id="2.7.11.1" evidence="4"/>
<evidence type="ECO:0000256" key="11">
    <source>
        <dbReference type="ARBA" id="ARBA00022729"/>
    </source>
</evidence>
<keyword evidence="5" id="KW-1003">Cell membrane</keyword>
<proteinExistence type="inferred from homology"/>
<keyword evidence="20" id="KW-0325">Glycoprotein</keyword>
<evidence type="ECO:0000256" key="1">
    <source>
        <dbReference type="ARBA" id="ARBA00004251"/>
    </source>
</evidence>
<keyword evidence="7" id="KW-0597">Phosphoprotein</keyword>
<dbReference type="InterPro" id="IPR001245">
    <property type="entry name" value="Ser-Thr/Tyr_kinase_cat_dom"/>
</dbReference>
<evidence type="ECO:0000259" key="23">
    <source>
        <dbReference type="PROSITE" id="PS50011"/>
    </source>
</evidence>
<keyword evidence="9" id="KW-0808">Transferase</keyword>
<dbReference type="OrthoDB" id="4062651at2759"/>
<dbReference type="PANTHER" id="PTHR27003">
    <property type="entry name" value="OS07G0166700 PROTEIN"/>
    <property type="match status" value="1"/>
</dbReference>
<dbReference type="GO" id="GO:0009506">
    <property type="term" value="C:plasmodesma"/>
    <property type="evidence" value="ECO:0007669"/>
    <property type="project" value="TreeGrafter"/>
</dbReference>
<comment type="similarity">
    <text evidence="2">In the N-terminal section; belongs to the leguminous lectin family.</text>
</comment>
<keyword evidence="24" id="KW-1185">Reference proteome</keyword>
<dbReference type="InterPro" id="IPR045272">
    <property type="entry name" value="ANXUR1/2-like"/>
</dbReference>
<dbReference type="GO" id="GO:0005524">
    <property type="term" value="F:ATP binding"/>
    <property type="evidence" value="ECO:0007669"/>
    <property type="project" value="UniProtKB-KW"/>
</dbReference>
<keyword evidence="6" id="KW-0723">Serine/threonine-protein kinase</keyword>